<evidence type="ECO:0000256" key="3">
    <source>
        <dbReference type="ARBA" id="ARBA00022833"/>
    </source>
</evidence>
<accession>A0A7R9KUK3</accession>
<reference evidence="6" key="1">
    <citation type="submission" date="2020-11" db="EMBL/GenBank/DDBJ databases">
        <authorList>
            <person name="Tran Van P."/>
        </authorList>
    </citation>
    <scope>NUCLEOTIDE SEQUENCE</scope>
</reference>
<name>A0A7R9KUK3_9ACAR</name>
<keyword evidence="7" id="KW-1185">Reference proteome</keyword>
<dbReference type="EMBL" id="OC861263">
    <property type="protein sequence ID" value="CAD7629307.1"/>
    <property type="molecule type" value="Genomic_DNA"/>
</dbReference>
<keyword evidence="2 4" id="KW-0863">Zinc-finger</keyword>
<dbReference type="InterPro" id="IPR013083">
    <property type="entry name" value="Znf_RING/FYVE/PHD"/>
</dbReference>
<dbReference type="AlphaFoldDB" id="A0A7R9KUK3"/>
<evidence type="ECO:0000313" key="6">
    <source>
        <dbReference type="EMBL" id="CAD7629307.1"/>
    </source>
</evidence>
<evidence type="ECO:0000313" key="7">
    <source>
        <dbReference type="Proteomes" id="UP000759131"/>
    </source>
</evidence>
<dbReference type="SMART" id="SM00249">
    <property type="entry name" value="PHD"/>
    <property type="match status" value="1"/>
</dbReference>
<evidence type="ECO:0000256" key="2">
    <source>
        <dbReference type="ARBA" id="ARBA00022771"/>
    </source>
</evidence>
<gene>
    <name evidence="6" type="ORF">OSB1V03_LOCUS9724</name>
</gene>
<dbReference type="InterPro" id="IPR011011">
    <property type="entry name" value="Znf_FYVE_PHD"/>
</dbReference>
<feature type="domain" description="PHD-type" evidence="5">
    <location>
        <begin position="79"/>
        <end position="138"/>
    </location>
</feature>
<sequence length="202" mass="22341">METEIKSVPKGDDNSIGDGTSLLATQCGTGAQKRQRKSTAPVLQRIRPISKRKKFKKSLGPDFLEPAELGMQYLRDTYEPKCDICSLTMFSSHTSLNVCEELLHCTNCDAKAHPSCVNVSEEEVVHKTQWQCHNCKLCSVCRQTDTNIKSVPKGDDNSIADGTSLLATQCGTGAQKRQRKSTAPVLQRIRPISKRKVSFISI</sequence>
<dbReference type="SUPFAM" id="SSF57903">
    <property type="entry name" value="FYVE/PHD zinc finger"/>
    <property type="match status" value="1"/>
</dbReference>
<protein>
    <recommendedName>
        <fullName evidence="5">PHD-type domain-containing protein</fullName>
    </recommendedName>
</protein>
<dbReference type="PROSITE" id="PS50016">
    <property type="entry name" value="ZF_PHD_2"/>
    <property type="match status" value="1"/>
</dbReference>
<evidence type="ECO:0000256" key="4">
    <source>
        <dbReference type="PROSITE-ProRule" id="PRU00146"/>
    </source>
</evidence>
<feature type="non-terminal residue" evidence="6">
    <location>
        <position position="202"/>
    </location>
</feature>
<dbReference type="InterPro" id="IPR001965">
    <property type="entry name" value="Znf_PHD"/>
</dbReference>
<dbReference type="Proteomes" id="UP000759131">
    <property type="component" value="Unassembled WGS sequence"/>
</dbReference>
<dbReference type="OrthoDB" id="10004495at2759"/>
<proteinExistence type="predicted"/>
<keyword evidence="3" id="KW-0862">Zinc</keyword>
<dbReference type="InterPro" id="IPR019787">
    <property type="entry name" value="Znf_PHD-finger"/>
</dbReference>
<dbReference type="Gene3D" id="3.30.40.10">
    <property type="entry name" value="Zinc/RING finger domain, C3HC4 (zinc finger)"/>
    <property type="match status" value="1"/>
</dbReference>
<dbReference type="GO" id="GO:0008270">
    <property type="term" value="F:zinc ion binding"/>
    <property type="evidence" value="ECO:0007669"/>
    <property type="project" value="UniProtKB-KW"/>
</dbReference>
<evidence type="ECO:0000256" key="1">
    <source>
        <dbReference type="ARBA" id="ARBA00022723"/>
    </source>
</evidence>
<dbReference type="EMBL" id="CAJPIZ010006688">
    <property type="protein sequence ID" value="CAG2109737.1"/>
    <property type="molecule type" value="Genomic_DNA"/>
</dbReference>
<evidence type="ECO:0000259" key="5">
    <source>
        <dbReference type="PROSITE" id="PS50016"/>
    </source>
</evidence>
<organism evidence="6">
    <name type="scientific">Medioppia subpectinata</name>
    <dbReference type="NCBI Taxonomy" id="1979941"/>
    <lineage>
        <taxon>Eukaryota</taxon>
        <taxon>Metazoa</taxon>
        <taxon>Ecdysozoa</taxon>
        <taxon>Arthropoda</taxon>
        <taxon>Chelicerata</taxon>
        <taxon>Arachnida</taxon>
        <taxon>Acari</taxon>
        <taxon>Acariformes</taxon>
        <taxon>Sarcoptiformes</taxon>
        <taxon>Oribatida</taxon>
        <taxon>Brachypylina</taxon>
        <taxon>Oppioidea</taxon>
        <taxon>Oppiidae</taxon>
        <taxon>Medioppia</taxon>
    </lineage>
</organism>
<keyword evidence="1" id="KW-0479">Metal-binding</keyword>